<proteinExistence type="predicted"/>
<reference evidence="1 2" key="1">
    <citation type="submission" date="2019-07" db="EMBL/GenBank/DDBJ databases">
        <title>De Novo Assembly of kiwifruit Actinidia rufa.</title>
        <authorList>
            <person name="Sugita-Konishi S."/>
            <person name="Sato K."/>
            <person name="Mori E."/>
            <person name="Abe Y."/>
            <person name="Kisaki G."/>
            <person name="Hamano K."/>
            <person name="Suezawa K."/>
            <person name="Otani M."/>
            <person name="Fukuda T."/>
            <person name="Manabe T."/>
            <person name="Gomi K."/>
            <person name="Tabuchi M."/>
            <person name="Akimitsu K."/>
            <person name="Kataoka I."/>
        </authorList>
    </citation>
    <scope>NUCLEOTIDE SEQUENCE [LARGE SCALE GENOMIC DNA]</scope>
    <source>
        <strain evidence="2">cv. Fuchu</strain>
    </source>
</reference>
<protein>
    <submittedName>
        <fullName evidence="1">Uncharacterized protein</fullName>
    </submittedName>
</protein>
<evidence type="ECO:0000313" key="2">
    <source>
        <dbReference type="Proteomes" id="UP000585474"/>
    </source>
</evidence>
<dbReference type="EMBL" id="BJWL01000025">
    <property type="protein sequence ID" value="GFZ15920.1"/>
    <property type="molecule type" value="Genomic_DNA"/>
</dbReference>
<dbReference type="AlphaFoldDB" id="A0A7J0GYK4"/>
<evidence type="ECO:0000313" key="1">
    <source>
        <dbReference type="EMBL" id="GFZ15920.1"/>
    </source>
</evidence>
<name>A0A7J0GYK4_9ERIC</name>
<comment type="caution">
    <text evidence="1">The sequence shown here is derived from an EMBL/GenBank/DDBJ whole genome shotgun (WGS) entry which is preliminary data.</text>
</comment>
<dbReference type="Proteomes" id="UP000585474">
    <property type="component" value="Unassembled WGS sequence"/>
</dbReference>
<keyword evidence="2" id="KW-1185">Reference proteome</keyword>
<accession>A0A7J0GYK4</accession>
<gene>
    <name evidence="1" type="ORF">Acr_25g0003290</name>
</gene>
<sequence length="118" mass="13292">MIGFSLVGGWWHLDGWQSLEVEERVVHSYEREGGSVSEIEIEYHRAIAGERSYHWMTEVAVIHPYHGKYDMCSKVLGLLSNDPMPKVSQVGCLEPSILYQPGNLNNPSALPSKPQVLQ</sequence>
<organism evidence="1 2">
    <name type="scientific">Actinidia rufa</name>
    <dbReference type="NCBI Taxonomy" id="165716"/>
    <lineage>
        <taxon>Eukaryota</taxon>
        <taxon>Viridiplantae</taxon>
        <taxon>Streptophyta</taxon>
        <taxon>Embryophyta</taxon>
        <taxon>Tracheophyta</taxon>
        <taxon>Spermatophyta</taxon>
        <taxon>Magnoliopsida</taxon>
        <taxon>eudicotyledons</taxon>
        <taxon>Gunneridae</taxon>
        <taxon>Pentapetalae</taxon>
        <taxon>asterids</taxon>
        <taxon>Ericales</taxon>
        <taxon>Actinidiaceae</taxon>
        <taxon>Actinidia</taxon>
    </lineage>
</organism>